<feature type="transmembrane region" description="Helical" evidence="6">
    <location>
        <begin position="65"/>
        <end position="84"/>
    </location>
</feature>
<dbReference type="AlphaFoldDB" id="A0A9P0BBV3"/>
<evidence type="ECO:0000313" key="8">
    <source>
        <dbReference type="Proteomes" id="UP001154078"/>
    </source>
</evidence>
<evidence type="ECO:0000256" key="4">
    <source>
        <dbReference type="ARBA" id="ARBA00022989"/>
    </source>
</evidence>
<gene>
    <name evidence="7" type="ORF">MELIAE_LOCUS9697</name>
</gene>
<feature type="transmembrane region" description="Helical" evidence="6">
    <location>
        <begin position="239"/>
        <end position="261"/>
    </location>
</feature>
<dbReference type="Proteomes" id="UP001154078">
    <property type="component" value="Chromosome 6"/>
</dbReference>
<evidence type="ECO:0000256" key="6">
    <source>
        <dbReference type="SAM" id="Phobius"/>
    </source>
</evidence>
<keyword evidence="5 6" id="KW-0472">Membrane</keyword>
<evidence type="ECO:0000256" key="5">
    <source>
        <dbReference type="ARBA" id="ARBA00023136"/>
    </source>
</evidence>
<evidence type="ECO:0000256" key="3">
    <source>
        <dbReference type="ARBA" id="ARBA00022692"/>
    </source>
</evidence>
<keyword evidence="4 6" id="KW-1133">Transmembrane helix</keyword>
<dbReference type="PANTHER" id="PTHR12995">
    <property type="entry name" value="FI21814P1"/>
    <property type="match status" value="1"/>
</dbReference>
<feature type="transmembrane region" description="Helical" evidence="6">
    <location>
        <begin position="292"/>
        <end position="311"/>
    </location>
</feature>
<dbReference type="InterPro" id="IPR019397">
    <property type="entry name" value="Uncharacterised_TMEM39"/>
</dbReference>
<dbReference type="OrthoDB" id="438179at2759"/>
<accession>A0A9P0BBV3</accession>
<dbReference type="Pfam" id="PF10271">
    <property type="entry name" value="Tmp39"/>
    <property type="match status" value="3"/>
</dbReference>
<evidence type="ECO:0000256" key="1">
    <source>
        <dbReference type="ARBA" id="ARBA00004141"/>
    </source>
</evidence>
<proteinExistence type="inferred from homology"/>
<organism evidence="7 8">
    <name type="scientific">Brassicogethes aeneus</name>
    <name type="common">Rape pollen beetle</name>
    <name type="synonym">Meligethes aeneus</name>
    <dbReference type="NCBI Taxonomy" id="1431903"/>
    <lineage>
        <taxon>Eukaryota</taxon>
        <taxon>Metazoa</taxon>
        <taxon>Ecdysozoa</taxon>
        <taxon>Arthropoda</taxon>
        <taxon>Hexapoda</taxon>
        <taxon>Insecta</taxon>
        <taxon>Pterygota</taxon>
        <taxon>Neoptera</taxon>
        <taxon>Endopterygota</taxon>
        <taxon>Coleoptera</taxon>
        <taxon>Polyphaga</taxon>
        <taxon>Cucujiformia</taxon>
        <taxon>Nitidulidae</taxon>
        <taxon>Meligethinae</taxon>
        <taxon>Brassicogethes</taxon>
    </lineage>
</organism>
<feature type="transmembrane region" description="Helical" evidence="6">
    <location>
        <begin position="104"/>
        <end position="125"/>
    </location>
</feature>
<comment type="subcellular location">
    <subcellularLocation>
        <location evidence="1">Membrane</location>
        <topology evidence="1">Multi-pass membrane protein</topology>
    </subcellularLocation>
</comment>
<feature type="transmembrane region" description="Helical" evidence="6">
    <location>
        <begin position="267"/>
        <end position="287"/>
    </location>
</feature>
<feature type="transmembrane region" description="Helical" evidence="6">
    <location>
        <begin position="146"/>
        <end position="167"/>
    </location>
</feature>
<protein>
    <recommendedName>
        <fullName evidence="9">Transmembrane protein 39A</fullName>
    </recommendedName>
</protein>
<reference evidence="7" key="1">
    <citation type="submission" date="2021-12" db="EMBL/GenBank/DDBJ databases">
        <authorList>
            <person name="King R."/>
        </authorList>
    </citation>
    <scope>NUCLEOTIDE SEQUENCE</scope>
</reference>
<dbReference type="EMBL" id="OV121137">
    <property type="protein sequence ID" value="CAH0559659.1"/>
    <property type="molecule type" value="Genomic_DNA"/>
</dbReference>
<comment type="similarity">
    <text evidence="2">Belongs to the TMEM39 family.</text>
</comment>
<evidence type="ECO:0000256" key="2">
    <source>
        <dbReference type="ARBA" id="ARBA00010737"/>
    </source>
</evidence>
<dbReference type="PANTHER" id="PTHR12995:SF4">
    <property type="entry name" value="FI21814P1"/>
    <property type="match status" value="1"/>
</dbReference>
<keyword evidence="3 6" id="KW-0812">Transmembrane</keyword>
<evidence type="ECO:0000313" key="7">
    <source>
        <dbReference type="EMBL" id="CAH0559659.1"/>
    </source>
</evidence>
<evidence type="ECO:0008006" key="9">
    <source>
        <dbReference type="Google" id="ProtNLM"/>
    </source>
</evidence>
<keyword evidence="8" id="KW-1185">Reference proteome</keyword>
<dbReference type="GO" id="GO:0016020">
    <property type="term" value="C:membrane"/>
    <property type="evidence" value="ECO:0007669"/>
    <property type="project" value="UniProtKB-SubCell"/>
</dbReference>
<feature type="transmembrane region" description="Helical" evidence="6">
    <location>
        <begin position="173"/>
        <end position="191"/>
    </location>
</feature>
<name>A0A9P0BBV3_BRAAE</name>
<sequence>MPGPNRRIPRTIRNPMPTMISNYTNDMQSNRYSTVGGGLPTLPPMEQPPAPKHIPFPNIPVENELIFESVMCFFTIVCTFLQYLHLYRSVWWLPHSYTNNAVNFYLIDLYLIVFIILVLSRRLLYVLGCQFLINKLPPKYQDVAYFWFRLVLFCQICLFLSVCAYFVMKSHPIVNILYLCYPVLVYIILFGPHITPFFELTNWSSTCFPPLHACCSNAVEIRKEVNSLKLNFNNRVKQILFSSIINAYYAGFIPCCFAQVIFINPSYSLSILLAIQTFIVLLQLLLLVRSIVWYNVFSLSLLLFFNYYVLYKLARDYLISFRVYKEEREMHTKPIR</sequence>